<gene>
    <name evidence="1" type="ORF">S01H4_29810</name>
</gene>
<dbReference type="EMBL" id="BART01015338">
    <property type="protein sequence ID" value="GAG83182.1"/>
    <property type="molecule type" value="Genomic_DNA"/>
</dbReference>
<proteinExistence type="predicted"/>
<dbReference type="CDD" id="cd00761">
    <property type="entry name" value="Glyco_tranf_GTA_type"/>
    <property type="match status" value="1"/>
</dbReference>
<dbReference type="AlphaFoldDB" id="X1BPR5"/>
<organism evidence="1">
    <name type="scientific">marine sediment metagenome</name>
    <dbReference type="NCBI Taxonomy" id="412755"/>
    <lineage>
        <taxon>unclassified sequences</taxon>
        <taxon>metagenomes</taxon>
        <taxon>ecological metagenomes</taxon>
    </lineage>
</organism>
<feature type="non-terminal residue" evidence="1">
    <location>
        <position position="123"/>
    </location>
</feature>
<evidence type="ECO:0000313" key="1">
    <source>
        <dbReference type="EMBL" id="GAG83182.1"/>
    </source>
</evidence>
<sequence length="123" mass="13819">MLGMMIPSLNRMKVLVECLDNIDIHSYMIPADYCMFVCLQGFSTIDAKWLVKHFPKGKFYMFSKPLGPGGARAFLCKEILQAKGVDPILSFDDDTIFTDKTNVLDAMTLIKNEEDGIGIVQFS</sequence>
<comment type="caution">
    <text evidence="1">The sequence shown here is derived from an EMBL/GenBank/DDBJ whole genome shotgun (WGS) entry which is preliminary data.</text>
</comment>
<accession>X1BPR5</accession>
<protein>
    <recommendedName>
        <fullName evidence="2">Glycosyltransferase 2-like domain-containing protein</fullName>
    </recommendedName>
</protein>
<name>X1BPR5_9ZZZZ</name>
<reference evidence="1" key="1">
    <citation type="journal article" date="2014" name="Front. Microbiol.">
        <title>High frequency of phylogenetically diverse reductive dehalogenase-homologous genes in deep subseafloor sedimentary metagenomes.</title>
        <authorList>
            <person name="Kawai M."/>
            <person name="Futagami T."/>
            <person name="Toyoda A."/>
            <person name="Takaki Y."/>
            <person name="Nishi S."/>
            <person name="Hori S."/>
            <person name="Arai W."/>
            <person name="Tsubouchi T."/>
            <person name="Morono Y."/>
            <person name="Uchiyama I."/>
            <person name="Ito T."/>
            <person name="Fujiyama A."/>
            <person name="Inagaki F."/>
            <person name="Takami H."/>
        </authorList>
    </citation>
    <scope>NUCLEOTIDE SEQUENCE</scope>
    <source>
        <strain evidence="1">Expedition CK06-06</strain>
    </source>
</reference>
<evidence type="ECO:0008006" key="2">
    <source>
        <dbReference type="Google" id="ProtNLM"/>
    </source>
</evidence>